<evidence type="ECO:0000313" key="5">
    <source>
        <dbReference type="EMBL" id="SDT92111.1"/>
    </source>
</evidence>
<sequence>MKRKHQSIDAPQRVRMIDVARAAGVSTATVSRVLSNAGTVKPDLAERVMEAVRRTHYVPDSTGRALRRQRSDVWAVIVSDIQNPYFSRLVASIEQIATANGLSIVLCNTGEDLDRERRFIANAISQRMCGVILTAASEADENVELLTRARIATVVVDRRVGSYEGDSVLLNNVLVGRLAANHLIERGHQRVLCLFGPSAASTTFDRYLGFQAAWTEAHRDRHGLQLVETNIHAGGARQATASALARAHPPTAIYAANAVLSMGVYRAVQESGRRMPEDVSLIGTDDADWTTMVSPQVTLISQPVEEMGTRAASILLERMEDPDGEPHHVVVSPSLIERETTGATIAP</sequence>
<dbReference type="RefSeq" id="WP_082628506.1">
    <property type="nucleotide sequence ID" value="NZ_LT629792.1"/>
</dbReference>
<dbReference type="SUPFAM" id="SSF53822">
    <property type="entry name" value="Periplasmic binding protein-like I"/>
    <property type="match status" value="1"/>
</dbReference>
<evidence type="ECO:0000259" key="4">
    <source>
        <dbReference type="PROSITE" id="PS50932"/>
    </source>
</evidence>
<dbReference type="InterPro" id="IPR000843">
    <property type="entry name" value="HTH_LacI"/>
</dbReference>
<name>A0ABY0V6X5_9ACTO</name>
<dbReference type="CDD" id="cd06267">
    <property type="entry name" value="PBP1_LacI_sugar_binding-like"/>
    <property type="match status" value="1"/>
</dbReference>
<dbReference type="PANTHER" id="PTHR30146">
    <property type="entry name" value="LACI-RELATED TRANSCRIPTIONAL REPRESSOR"/>
    <property type="match status" value="1"/>
</dbReference>
<dbReference type="InterPro" id="IPR046335">
    <property type="entry name" value="LacI/GalR-like_sensor"/>
</dbReference>
<dbReference type="InterPro" id="IPR028082">
    <property type="entry name" value="Peripla_BP_I"/>
</dbReference>
<reference evidence="5 6" key="1">
    <citation type="submission" date="2016-10" db="EMBL/GenBank/DDBJ databases">
        <authorList>
            <person name="Varghese N."/>
            <person name="Submissions S."/>
        </authorList>
    </citation>
    <scope>NUCLEOTIDE SEQUENCE [LARGE SCALE GENOMIC DNA]</scope>
    <source>
        <strain evidence="5 6">DSM 9169</strain>
    </source>
</reference>
<dbReference type="Gene3D" id="3.40.50.2300">
    <property type="match status" value="2"/>
</dbReference>
<feature type="domain" description="HTH lacI-type" evidence="4">
    <location>
        <begin position="14"/>
        <end position="68"/>
    </location>
</feature>
<proteinExistence type="predicted"/>
<dbReference type="PROSITE" id="PS00356">
    <property type="entry name" value="HTH_LACI_1"/>
    <property type="match status" value="1"/>
</dbReference>
<keyword evidence="3" id="KW-0804">Transcription</keyword>
<keyword evidence="2" id="KW-0238">DNA-binding</keyword>
<keyword evidence="6" id="KW-1185">Reference proteome</keyword>
<gene>
    <name evidence="5" type="ORF">SAMN04489714_0910</name>
</gene>
<dbReference type="Gene3D" id="1.10.260.40">
    <property type="entry name" value="lambda repressor-like DNA-binding domains"/>
    <property type="match status" value="1"/>
</dbReference>
<dbReference type="SUPFAM" id="SSF47413">
    <property type="entry name" value="lambda repressor-like DNA-binding domains"/>
    <property type="match status" value="1"/>
</dbReference>
<organism evidence="5 6">
    <name type="scientific">Schaalia radingae</name>
    <dbReference type="NCBI Taxonomy" id="131110"/>
    <lineage>
        <taxon>Bacteria</taxon>
        <taxon>Bacillati</taxon>
        <taxon>Actinomycetota</taxon>
        <taxon>Actinomycetes</taxon>
        <taxon>Actinomycetales</taxon>
        <taxon>Actinomycetaceae</taxon>
        <taxon>Schaalia</taxon>
    </lineage>
</organism>
<evidence type="ECO:0000313" key="6">
    <source>
        <dbReference type="Proteomes" id="UP000198976"/>
    </source>
</evidence>
<evidence type="ECO:0000256" key="2">
    <source>
        <dbReference type="ARBA" id="ARBA00023125"/>
    </source>
</evidence>
<dbReference type="CDD" id="cd01392">
    <property type="entry name" value="HTH_LacI"/>
    <property type="match status" value="1"/>
</dbReference>
<dbReference type="Pfam" id="PF13377">
    <property type="entry name" value="Peripla_BP_3"/>
    <property type="match status" value="1"/>
</dbReference>
<evidence type="ECO:0000256" key="3">
    <source>
        <dbReference type="ARBA" id="ARBA00023163"/>
    </source>
</evidence>
<dbReference type="PANTHER" id="PTHR30146:SF145">
    <property type="entry name" value="RIBOSE OPERON REPRESSOR"/>
    <property type="match status" value="1"/>
</dbReference>
<dbReference type="InterPro" id="IPR010982">
    <property type="entry name" value="Lambda_DNA-bd_dom_sf"/>
</dbReference>
<protein>
    <submittedName>
        <fullName evidence="5">Transcriptional regulator, LacI family</fullName>
    </submittedName>
</protein>
<accession>A0ABY0V6X5</accession>
<dbReference type="PROSITE" id="PS50932">
    <property type="entry name" value="HTH_LACI_2"/>
    <property type="match status" value="1"/>
</dbReference>
<keyword evidence="1" id="KW-0805">Transcription regulation</keyword>
<dbReference type="EMBL" id="LT629792">
    <property type="protein sequence ID" value="SDT92111.1"/>
    <property type="molecule type" value="Genomic_DNA"/>
</dbReference>
<evidence type="ECO:0000256" key="1">
    <source>
        <dbReference type="ARBA" id="ARBA00023015"/>
    </source>
</evidence>
<dbReference type="SMART" id="SM00354">
    <property type="entry name" value="HTH_LACI"/>
    <property type="match status" value="1"/>
</dbReference>
<dbReference type="Pfam" id="PF00356">
    <property type="entry name" value="LacI"/>
    <property type="match status" value="1"/>
</dbReference>
<dbReference type="Proteomes" id="UP000198976">
    <property type="component" value="Chromosome I"/>
</dbReference>